<dbReference type="EMBL" id="OB793114">
    <property type="protein sequence ID" value="CAD7426118.1"/>
    <property type="molecule type" value="Genomic_DNA"/>
</dbReference>
<sequence>MLMSQAVVPCRGLAENWRPLAVGRLALRRWQRREALILNYTNGSGMRKVEFRGSVPTFLGEREKDKFPMTPGSTMNSPQAIFTSFKLPKPSSTTVPPSNIFGNQLLTSTPEHLNMVVSSPSSPDESPKSSTPHRLDILQEGFYSYSEGIPCPDTLCPYNSRCHHFHCRQPRCFYVTDREDILIMHSKDFHDNIDILEGFLFFDRMVDCRLPNCHSNKVNRHFHCMHPGCGYSFVRYSTMAVHEQKHQADNISETSLKTQNTQHNICTSPSLHDMKKIQEEAGSPMSTRSESLELNSATPLSGNSPSQLRPPFVLRASSPESLTSKTTAVERSFSVNKECLAENLHEDSLIAQRVTYNAITAVGGLLNMTISKMMIHAVRNASGIRKEALEKKKKIDVDLVVKASGTFYPLSAFSCGLGPQNMGKGGVPKSSRATSSFPPSPPRCADTTLDTKSCPVAESVKLELDLDAQQQQSQSLPHQVITSRETSTIHPEWSIENHVQFGPDQSCGRPFCKRKQPKSFEFKMSDSSSEEEAMLVALCLAANEEAFSESERLKPHIAKHSSGALSPPMPKRDPEDNNNEESSDFTSNSGDILPFEHPSPSNEISLSLPPASLHPPIFPPHSSAAAASFNAAMAAAAAAGQQFALITSQGIPFIQPSIPAIYTSAEPYVDQVEDICNTYPGVLLIYTADVNAKSPIWHRKLSQRKDRRDGNDRPNMRGAALEELINALHLDVVNRPDNPPYVCGDAG</sequence>
<dbReference type="GO" id="GO:0045944">
    <property type="term" value="P:positive regulation of transcription by RNA polymerase II"/>
    <property type="evidence" value="ECO:0007669"/>
    <property type="project" value="TreeGrafter"/>
</dbReference>
<name>A0A7R9E4A1_9NEOP</name>
<keyword evidence="1" id="KW-0479">Metal-binding</keyword>
<dbReference type="GO" id="GO:0005634">
    <property type="term" value="C:nucleus"/>
    <property type="evidence" value="ECO:0007669"/>
    <property type="project" value="TreeGrafter"/>
</dbReference>
<feature type="compositionally biased region" description="Polar residues" evidence="2">
    <location>
        <begin position="284"/>
        <end position="307"/>
    </location>
</feature>
<evidence type="ECO:0000256" key="1">
    <source>
        <dbReference type="PROSITE-ProRule" id="PRU00042"/>
    </source>
</evidence>
<gene>
    <name evidence="4" type="ORF">TMSB3V08_LOCUS3012</name>
</gene>
<feature type="region of interest" description="Disordered" evidence="2">
    <location>
        <begin position="281"/>
        <end position="309"/>
    </location>
</feature>
<dbReference type="InterPro" id="IPR013087">
    <property type="entry name" value="Znf_C2H2_type"/>
</dbReference>
<evidence type="ECO:0000259" key="3">
    <source>
        <dbReference type="PROSITE" id="PS50157"/>
    </source>
</evidence>
<evidence type="ECO:0000313" key="4">
    <source>
        <dbReference type="EMBL" id="CAD7426118.1"/>
    </source>
</evidence>
<accession>A0A7R9E4A1</accession>
<dbReference type="PANTHER" id="PTHR12451:SF0">
    <property type="entry name" value="ZINC FINGER PROTEIN CASTOR HOMOLOG 1"/>
    <property type="match status" value="1"/>
</dbReference>
<dbReference type="PROSITE" id="PS00028">
    <property type="entry name" value="ZINC_FINGER_C2H2_1"/>
    <property type="match status" value="1"/>
</dbReference>
<feature type="domain" description="C2H2-type" evidence="3">
    <location>
        <begin position="222"/>
        <end position="251"/>
    </location>
</feature>
<proteinExistence type="predicted"/>
<evidence type="ECO:0000256" key="2">
    <source>
        <dbReference type="SAM" id="MobiDB-lite"/>
    </source>
</evidence>
<reference evidence="4" key="1">
    <citation type="submission" date="2020-11" db="EMBL/GenBank/DDBJ databases">
        <authorList>
            <person name="Tran Van P."/>
        </authorList>
    </citation>
    <scope>NUCLEOTIDE SEQUENCE</scope>
</reference>
<feature type="region of interest" description="Disordered" evidence="2">
    <location>
        <begin position="558"/>
        <end position="608"/>
    </location>
</feature>
<dbReference type="GO" id="GO:0000981">
    <property type="term" value="F:DNA-binding transcription factor activity, RNA polymerase II-specific"/>
    <property type="evidence" value="ECO:0007669"/>
    <property type="project" value="TreeGrafter"/>
</dbReference>
<dbReference type="GO" id="GO:0008270">
    <property type="term" value="F:zinc ion binding"/>
    <property type="evidence" value="ECO:0007669"/>
    <property type="project" value="UniProtKB-KW"/>
</dbReference>
<dbReference type="PROSITE" id="PS50157">
    <property type="entry name" value="ZINC_FINGER_C2H2_2"/>
    <property type="match status" value="1"/>
</dbReference>
<dbReference type="GO" id="GO:0045664">
    <property type="term" value="P:regulation of neuron differentiation"/>
    <property type="evidence" value="ECO:0007669"/>
    <property type="project" value="TreeGrafter"/>
</dbReference>
<dbReference type="GO" id="GO:0000977">
    <property type="term" value="F:RNA polymerase II transcription regulatory region sequence-specific DNA binding"/>
    <property type="evidence" value="ECO:0007669"/>
    <property type="project" value="TreeGrafter"/>
</dbReference>
<organism evidence="4">
    <name type="scientific">Timema monikensis</name>
    <dbReference type="NCBI Taxonomy" id="170555"/>
    <lineage>
        <taxon>Eukaryota</taxon>
        <taxon>Metazoa</taxon>
        <taxon>Ecdysozoa</taxon>
        <taxon>Arthropoda</taxon>
        <taxon>Hexapoda</taxon>
        <taxon>Insecta</taxon>
        <taxon>Pterygota</taxon>
        <taxon>Neoptera</taxon>
        <taxon>Polyneoptera</taxon>
        <taxon>Phasmatodea</taxon>
        <taxon>Timematodea</taxon>
        <taxon>Timematoidea</taxon>
        <taxon>Timematidae</taxon>
        <taxon>Timema</taxon>
    </lineage>
</organism>
<protein>
    <recommendedName>
        <fullName evidence="3">C2H2-type domain-containing protein</fullName>
    </recommendedName>
</protein>
<dbReference type="PANTHER" id="PTHR12451">
    <property type="entry name" value="TRANSCRIPTION FACTOR CASTOR PROTEIN MING -RELATED"/>
    <property type="match status" value="1"/>
</dbReference>
<dbReference type="AlphaFoldDB" id="A0A7R9E4A1"/>
<dbReference type="Gene3D" id="3.60.10.10">
    <property type="entry name" value="Endonuclease/exonuclease/phosphatase"/>
    <property type="match status" value="1"/>
</dbReference>
<keyword evidence="1" id="KW-0862">Zinc</keyword>
<dbReference type="InterPro" id="IPR040373">
    <property type="entry name" value="CASZ1"/>
</dbReference>
<keyword evidence="1" id="KW-0863">Zinc-finger</keyword>
<dbReference type="SMART" id="SM00355">
    <property type="entry name" value="ZnF_C2H2"/>
    <property type="match status" value="2"/>
</dbReference>
<feature type="region of interest" description="Disordered" evidence="2">
    <location>
        <begin position="423"/>
        <end position="448"/>
    </location>
</feature>
<dbReference type="InterPro" id="IPR036691">
    <property type="entry name" value="Endo/exonu/phosph_ase_sf"/>
</dbReference>